<reference evidence="1 2" key="1">
    <citation type="submission" date="2017-07" db="EMBL/GenBank/DDBJ databases">
        <title>Isolation and whole genome analysis of endospore-forming bacteria from heroin.</title>
        <authorList>
            <person name="Kalinowski J."/>
            <person name="Ahrens B."/>
            <person name="Al-Dilaimi A."/>
            <person name="Winkler A."/>
            <person name="Wibberg D."/>
            <person name="Schleenbecker U."/>
            <person name="Ruckert C."/>
            <person name="Wolfel R."/>
            <person name="Grass G."/>
        </authorList>
    </citation>
    <scope>NUCLEOTIDE SEQUENCE [LARGE SCALE GENOMIC DNA]</scope>
    <source>
        <strain evidence="1 2">7537-G1</strain>
    </source>
</reference>
<evidence type="ECO:0000313" key="2">
    <source>
        <dbReference type="Proteomes" id="UP000215596"/>
    </source>
</evidence>
<proteinExistence type="predicted"/>
<accession>A0A268EVM7</accession>
<name>A0A268EVM7_9BACL</name>
<sequence>MFPEAHAQYRFLSPLQFTSGEQPEMSVMLVRIEAGKSDYDEMVVHDFVEFTPKGGNTGAVVDGSWACPIPMIRL</sequence>
<dbReference type="Proteomes" id="UP000215596">
    <property type="component" value="Unassembled WGS sequence"/>
</dbReference>
<gene>
    <name evidence="1" type="ORF">CHH67_10575</name>
</gene>
<comment type="caution">
    <text evidence="1">The sequence shown here is derived from an EMBL/GenBank/DDBJ whole genome shotgun (WGS) entry which is preliminary data.</text>
</comment>
<evidence type="ECO:0000313" key="1">
    <source>
        <dbReference type="EMBL" id="PAD77144.1"/>
    </source>
</evidence>
<dbReference type="EMBL" id="NPBY01000031">
    <property type="protein sequence ID" value="PAD77144.1"/>
    <property type="molecule type" value="Genomic_DNA"/>
</dbReference>
<organism evidence="1 2">
    <name type="scientific">Paenibacillus campinasensis</name>
    <dbReference type="NCBI Taxonomy" id="66347"/>
    <lineage>
        <taxon>Bacteria</taxon>
        <taxon>Bacillati</taxon>
        <taxon>Bacillota</taxon>
        <taxon>Bacilli</taxon>
        <taxon>Bacillales</taxon>
        <taxon>Paenibacillaceae</taxon>
        <taxon>Paenibacillus</taxon>
    </lineage>
</organism>
<dbReference type="AlphaFoldDB" id="A0A268EVM7"/>
<protein>
    <submittedName>
        <fullName evidence="1">Uncharacterized protein</fullName>
    </submittedName>
</protein>